<keyword evidence="3" id="KW-1185">Reference proteome</keyword>
<dbReference type="PANTHER" id="PTHR12811:SF0">
    <property type="entry name" value="VACUOLAR PROTEIN SORTING-ASSOCIATED PROTEIN 16 HOMOLOG"/>
    <property type="match status" value="1"/>
</dbReference>
<dbReference type="InterPro" id="IPR038132">
    <property type="entry name" value="Vps16_C_sf"/>
</dbReference>
<reference evidence="2" key="1">
    <citation type="submission" date="2022-07" db="EMBL/GenBank/DDBJ databases">
        <title>Fungi with potential for degradation of polypropylene.</title>
        <authorList>
            <person name="Gostincar C."/>
        </authorList>
    </citation>
    <scope>NUCLEOTIDE SEQUENCE</scope>
    <source>
        <strain evidence="2">EXF-13308</strain>
    </source>
</reference>
<gene>
    <name evidence="2" type="ORF">NKR23_g9577</name>
</gene>
<proteinExistence type="predicted"/>
<dbReference type="GO" id="GO:0042144">
    <property type="term" value="P:vacuole fusion, non-autophagic"/>
    <property type="evidence" value="ECO:0007669"/>
    <property type="project" value="TreeGrafter"/>
</dbReference>
<name>A0AA38R5L5_9PEZI</name>
<evidence type="ECO:0000313" key="3">
    <source>
        <dbReference type="Proteomes" id="UP001174694"/>
    </source>
</evidence>
<dbReference type="Proteomes" id="UP001174694">
    <property type="component" value="Unassembled WGS sequence"/>
</dbReference>
<accession>A0AA38R5L5</accession>
<protein>
    <submittedName>
        <fullName evidence="2">Vacuolar protein sorting-associated protein</fullName>
    </submittedName>
</protein>
<dbReference type="GO" id="GO:0005768">
    <property type="term" value="C:endosome"/>
    <property type="evidence" value="ECO:0007669"/>
    <property type="project" value="TreeGrafter"/>
</dbReference>
<sequence>AARDGDTALLKDLYYQDDRRLDGAAVFVSEALRQPDARTASDKLALAARLLADGARETAGELAAVKEAAALLRAQEALGRDLAGAAGLVGLSVNETLFELVRLGYHGRAKKIQAEFRVPERVAWWVRLRALVAKRDWNEIEEMGKQRKSPIGWEPFYNLVLQAGNPRLASTFVAKCTNLEHGATVTMYEKCGMRVRAAEEAVRLRDADAWARLLDAAGKGTPEGREIEKLGQVVFKR</sequence>
<organism evidence="2 3">
    <name type="scientific">Pleurostoma richardsiae</name>
    <dbReference type="NCBI Taxonomy" id="41990"/>
    <lineage>
        <taxon>Eukaryota</taxon>
        <taxon>Fungi</taxon>
        <taxon>Dikarya</taxon>
        <taxon>Ascomycota</taxon>
        <taxon>Pezizomycotina</taxon>
        <taxon>Sordariomycetes</taxon>
        <taxon>Sordariomycetidae</taxon>
        <taxon>Calosphaeriales</taxon>
        <taxon>Pleurostomataceae</taxon>
        <taxon>Pleurostoma</taxon>
    </lineage>
</organism>
<dbReference type="Gene3D" id="1.10.150.780">
    <property type="entry name" value="Vps16, C-terminal region"/>
    <property type="match status" value="1"/>
</dbReference>
<dbReference type="EMBL" id="JANBVO010000038">
    <property type="protein sequence ID" value="KAJ9136679.1"/>
    <property type="molecule type" value="Genomic_DNA"/>
</dbReference>
<dbReference type="InterPro" id="IPR016534">
    <property type="entry name" value="VPS16"/>
</dbReference>
<evidence type="ECO:0000313" key="2">
    <source>
        <dbReference type="EMBL" id="KAJ9136679.1"/>
    </source>
</evidence>
<dbReference type="AlphaFoldDB" id="A0AA38R5L5"/>
<dbReference type="PANTHER" id="PTHR12811">
    <property type="entry name" value="VACUOLAR PROTEIN SORTING VPS16"/>
    <property type="match status" value="1"/>
</dbReference>
<comment type="caution">
    <text evidence="2">The sequence shown here is derived from an EMBL/GenBank/DDBJ whole genome shotgun (WGS) entry which is preliminary data.</text>
</comment>
<dbReference type="GO" id="GO:0030897">
    <property type="term" value="C:HOPS complex"/>
    <property type="evidence" value="ECO:0007669"/>
    <property type="project" value="TreeGrafter"/>
</dbReference>
<feature type="non-terminal residue" evidence="2">
    <location>
        <position position="1"/>
    </location>
</feature>
<dbReference type="GO" id="GO:0003779">
    <property type="term" value="F:actin binding"/>
    <property type="evidence" value="ECO:0007669"/>
    <property type="project" value="TreeGrafter"/>
</dbReference>
<dbReference type="GO" id="GO:0006886">
    <property type="term" value="P:intracellular protein transport"/>
    <property type="evidence" value="ECO:0007669"/>
    <property type="project" value="InterPro"/>
</dbReference>
<dbReference type="InterPro" id="IPR006925">
    <property type="entry name" value="Vps16_C"/>
</dbReference>
<feature type="domain" description="Vps16 C-terminal" evidence="1">
    <location>
        <begin position="2"/>
        <end position="217"/>
    </location>
</feature>
<dbReference type="GO" id="GO:0016197">
    <property type="term" value="P:endosomal transport"/>
    <property type="evidence" value="ECO:0007669"/>
    <property type="project" value="TreeGrafter"/>
</dbReference>
<dbReference type="Pfam" id="PF04840">
    <property type="entry name" value="Vps16_C"/>
    <property type="match status" value="1"/>
</dbReference>
<evidence type="ECO:0000259" key="1">
    <source>
        <dbReference type="Pfam" id="PF04840"/>
    </source>
</evidence>